<dbReference type="AlphaFoldDB" id="A0A7J6IW08"/>
<name>A0A7J6IW08_COLFN</name>
<dbReference type="EMBL" id="ANPB02000006">
    <property type="protein sequence ID" value="KAF4481305.1"/>
    <property type="molecule type" value="Genomic_DNA"/>
</dbReference>
<reference evidence="1 2" key="1">
    <citation type="submission" date="2012-08" db="EMBL/GenBank/DDBJ databases">
        <authorList>
            <person name="Gan P.H.P."/>
            <person name="Ikeda K."/>
            <person name="Irieda H."/>
            <person name="Narusaka M."/>
            <person name="O'Connell R.J."/>
            <person name="Narusaka Y."/>
            <person name="Takano Y."/>
            <person name="Kubo Y."/>
            <person name="Shirasu K."/>
        </authorList>
    </citation>
    <scope>NUCLEOTIDE SEQUENCE [LARGE SCALE GENOMIC DNA]</scope>
    <source>
        <strain evidence="1 2">Nara gc5</strain>
    </source>
</reference>
<keyword evidence="2" id="KW-1185">Reference proteome</keyword>
<accession>A0A7J6IW08</accession>
<dbReference type="GeneID" id="90980118"/>
<evidence type="ECO:0000313" key="1">
    <source>
        <dbReference type="EMBL" id="KAF4481305.1"/>
    </source>
</evidence>
<sequence>MKHTASRLWNVSEAVACRGVVVLRIDRMTYPEGGGPNVAPVRPGAVVVWAALRQCTGQGGSSVSGFSVSMLSDDGLLPAMFFSPSDHHRQQNP</sequence>
<proteinExistence type="predicted"/>
<evidence type="ECO:0000313" key="2">
    <source>
        <dbReference type="Proteomes" id="UP000011096"/>
    </source>
</evidence>
<dbReference type="Proteomes" id="UP000011096">
    <property type="component" value="Unassembled WGS sequence"/>
</dbReference>
<dbReference type="RefSeq" id="XP_066008283.1">
    <property type="nucleotide sequence ID" value="XM_066152425.1"/>
</dbReference>
<protein>
    <submittedName>
        <fullName evidence="1">Uncharacterized protein</fullName>
    </submittedName>
</protein>
<gene>
    <name evidence="1" type="ORF">CGGC5_v010847</name>
</gene>
<organism evidence="1 2">
    <name type="scientific">Colletotrichum fructicola (strain Nara gc5)</name>
    <name type="common">Anthracnose fungus</name>
    <name type="synonym">Colletotrichum gloeosporioides (strain Nara gc5)</name>
    <dbReference type="NCBI Taxonomy" id="1213859"/>
    <lineage>
        <taxon>Eukaryota</taxon>
        <taxon>Fungi</taxon>
        <taxon>Dikarya</taxon>
        <taxon>Ascomycota</taxon>
        <taxon>Pezizomycotina</taxon>
        <taxon>Sordariomycetes</taxon>
        <taxon>Hypocreomycetidae</taxon>
        <taxon>Glomerellales</taxon>
        <taxon>Glomerellaceae</taxon>
        <taxon>Colletotrichum</taxon>
        <taxon>Colletotrichum gloeosporioides species complex</taxon>
    </lineage>
</organism>
<reference evidence="1 2" key="2">
    <citation type="submission" date="2020-04" db="EMBL/GenBank/DDBJ databases">
        <title>Genome sequencing and assembly of multiple isolates from the Colletotrichum gloeosporioides species complex.</title>
        <authorList>
            <person name="Gan P."/>
            <person name="Shirasu K."/>
        </authorList>
    </citation>
    <scope>NUCLEOTIDE SEQUENCE [LARGE SCALE GENOMIC DNA]</scope>
    <source>
        <strain evidence="1 2">Nara gc5</strain>
    </source>
</reference>
<dbReference type="InParanoid" id="A0A7J6IW08"/>
<comment type="caution">
    <text evidence="1">The sequence shown here is derived from an EMBL/GenBank/DDBJ whole genome shotgun (WGS) entry which is preliminary data.</text>
</comment>
<dbReference type="OrthoDB" id="10294740at2759"/>